<dbReference type="Gene3D" id="3.40.50.2000">
    <property type="entry name" value="Glycogen Phosphorylase B"/>
    <property type="match status" value="2"/>
</dbReference>
<keyword evidence="7 12" id="KW-1133">Transmembrane helix</keyword>
<dbReference type="AlphaFoldDB" id="A0A1B6KXR8"/>
<dbReference type="PANTHER" id="PTHR48043">
    <property type="entry name" value="EG:EG0003.4 PROTEIN-RELATED"/>
    <property type="match status" value="1"/>
</dbReference>
<evidence type="ECO:0000256" key="10">
    <source>
        <dbReference type="ARBA" id="ARBA00046288"/>
    </source>
</evidence>
<evidence type="ECO:0000256" key="1">
    <source>
        <dbReference type="ARBA" id="ARBA00004240"/>
    </source>
</evidence>
<comment type="similarity">
    <text evidence="2 11">Belongs to the UDP-glycosyltransferase family.</text>
</comment>
<evidence type="ECO:0000256" key="7">
    <source>
        <dbReference type="ARBA" id="ARBA00022989"/>
    </source>
</evidence>
<reference evidence="13" key="1">
    <citation type="submission" date="2015-11" db="EMBL/GenBank/DDBJ databases">
        <title>De novo transcriptome assembly of four potential Pierce s Disease insect vectors from Arizona vineyards.</title>
        <authorList>
            <person name="Tassone E.E."/>
        </authorList>
    </citation>
    <scope>NUCLEOTIDE SEQUENCE</scope>
</reference>
<proteinExistence type="inferred from homology"/>
<feature type="chain" id="PRO_5008447376" description="UDP-glucuronosyltransferase" evidence="12">
    <location>
        <begin position="25"/>
        <end position="520"/>
    </location>
</feature>
<keyword evidence="8 12" id="KW-0472">Membrane</keyword>
<gene>
    <name evidence="13" type="ORF">g.42337</name>
</gene>
<keyword evidence="3 11" id="KW-0328">Glycosyltransferase</keyword>
<dbReference type="FunFam" id="3.40.50.2000:FF:000050">
    <property type="entry name" value="UDP-glucuronosyltransferase"/>
    <property type="match status" value="1"/>
</dbReference>
<name>A0A1B6KXR8_9HEMI</name>
<dbReference type="SUPFAM" id="SSF53756">
    <property type="entry name" value="UDP-Glycosyltransferase/glycogen phosphorylase"/>
    <property type="match status" value="1"/>
</dbReference>
<evidence type="ECO:0000256" key="4">
    <source>
        <dbReference type="ARBA" id="ARBA00022679"/>
    </source>
</evidence>
<comment type="catalytic activity">
    <reaction evidence="12">
        <text>glucuronate acceptor + UDP-alpha-D-glucuronate = acceptor beta-D-glucuronoside + UDP + H(+)</text>
        <dbReference type="Rhea" id="RHEA:21032"/>
        <dbReference type="ChEBI" id="CHEBI:15378"/>
        <dbReference type="ChEBI" id="CHEBI:58052"/>
        <dbReference type="ChEBI" id="CHEBI:58223"/>
        <dbReference type="ChEBI" id="CHEBI:132367"/>
        <dbReference type="ChEBI" id="CHEBI:132368"/>
        <dbReference type="EC" id="2.4.1.17"/>
    </reaction>
</comment>
<keyword evidence="5 12" id="KW-0812">Transmembrane</keyword>
<evidence type="ECO:0000256" key="11">
    <source>
        <dbReference type="RuleBase" id="RU003718"/>
    </source>
</evidence>
<dbReference type="InterPro" id="IPR050271">
    <property type="entry name" value="UDP-glycosyltransferase"/>
</dbReference>
<evidence type="ECO:0000256" key="2">
    <source>
        <dbReference type="ARBA" id="ARBA00009995"/>
    </source>
</evidence>
<evidence type="ECO:0000256" key="5">
    <source>
        <dbReference type="ARBA" id="ARBA00022692"/>
    </source>
</evidence>
<keyword evidence="9" id="KW-0325">Glycoprotein</keyword>
<keyword evidence="4 11" id="KW-0808">Transferase</keyword>
<organism evidence="13">
    <name type="scientific">Graphocephala atropunctata</name>
    <dbReference type="NCBI Taxonomy" id="36148"/>
    <lineage>
        <taxon>Eukaryota</taxon>
        <taxon>Metazoa</taxon>
        <taxon>Ecdysozoa</taxon>
        <taxon>Arthropoda</taxon>
        <taxon>Hexapoda</taxon>
        <taxon>Insecta</taxon>
        <taxon>Pterygota</taxon>
        <taxon>Neoptera</taxon>
        <taxon>Paraneoptera</taxon>
        <taxon>Hemiptera</taxon>
        <taxon>Auchenorrhyncha</taxon>
        <taxon>Membracoidea</taxon>
        <taxon>Cicadellidae</taxon>
        <taxon>Cicadellinae</taxon>
        <taxon>Cicadellini</taxon>
        <taxon>Graphocephala</taxon>
    </lineage>
</organism>
<dbReference type="PROSITE" id="PS00375">
    <property type="entry name" value="UDPGT"/>
    <property type="match status" value="1"/>
</dbReference>
<dbReference type="InterPro" id="IPR035595">
    <property type="entry name" value="UDP_glycos_trans_CS"/>
</dbReference>
<evidence type="ECO:0000313" key="13">
    <source>
        <dbReference type="EMBL" id="JAT16044.1"/>
    </source>
</evidence>
<dbReference type="InterPro" id="IPR002213">
    <property type="entry name" value="UDP_glucos_trans"/>
</dbReference>
<dbReference type="EMBL" id="GEBQ01023933">
    <property type="protein sequence ID" value="JAT16044.1"/>
    <property type="molecule type" value="Transcribed_RNA"/>
</dbReference>
<evidence type="ECO:0000256" key="12">
    <source>
        <dbReference type="RuleBase" id="RU362059"/>
    </source>
</evidence>
<evidence type="ECO:0000256" key="8">
    <source>
        <dbReference type="ARBA" id="ARBA00023136"/>
    </source>
</evidence>
<dbReference type="GO" id="GO:0015020">
    <property type="term" value="F:glucuronosyltransferase activity"/>
    <property type="evidence" value="ECO:0007669"/>
    <property type="project" value="UniProtKB-EC"/>
</dbReference>
<accession>A0A1B6KXR8</accession>
<evidence type="ECO:0000256" key="3">
    <source>
        <dbReference type="ARBA" id="ARBA00022676"/>
    </source>
</evidence>
<keyword evidence="12" id="KW-0732">Signal</keyword>
<dbReference type="Pfam" id="PF00201">
    <property type="entry name" value="UDPGT"/>
    <property type="match status" value="1"/>
</dbReference>
<dbReference type="GO" id="GO:0005783">
    <property type="term" value="C:endoplasmic reticulum"/>
    <property type="evidence" value="ECO:0007669"/>
    <property type="project" value="UniProtKB-SubCell"/>
</dbReference>
<protein>
    <recommendedName>
        <fullName evidence="12">UDP-glucuronosyltransferase</fullName>
        <ecNumber evidence="12">2.4.1.17</ecNumber>
    </recommendedName>
</protein>
<comment type="subcellular location">
    <subcellularLocation>
        <location evidence="10">Endomembrane system</location>
        <topology evidence="10">Single-pass type I membrane protein</topology>
    </subcellularLocation>
    <subcellularLocation>
        <location evidence="1">Endoplasmic reticulum</location>
    </subcellularLocation>
    <subcellularLocation>
        <location evidence="12">Membrane</location>
        <topology evidence="12">Single-pass membrane protein</topology>
    </subcellularLocation>
</comment>
<sequence>MFLPCDREMFTLLVLSCLLGTALSANILAVFPHTGQSHFDVFQPLVLTLASRGHQVTVLSFYPQKTPVANYTDLSLVGVAPMFVNALKFEHLVGINPLTDFMAITNMGWETCEDILRSEAVQNLLRTPKKFDLLIVEMFNTDCFLGLVDKFDAPFVGISSSAFFPTHYSRVGSFDHPAYFPNLFFPFSSRMSLLERTVNAVCTVLMRLARIHYYARREQRVVAEVLQKEVLLQDIGHSVSLVLVNSHHSLQGARPLVPGFVEIGGLHIHPAKPLDRDLDKYLNESAEGAILFSMGSVLQSSSFPPAKRQAIMDAFAELPVRVLMKWEDDTLPGKPDNVRLSKWLPQRDILVHPKILAFMAHGGLLSTSEAVYCGVPMVLIPMFGDQPNNVAHLTATGAAVKLAYDDITKEAVLSALRAVLYDPRYRENAKLLSERFRDRPMSPLDTAVYWTEYVLRHKGARHLRSAAVDMPWYQLWLLDVVLVLLAGLSALLLVVIWLTRRVTSLIVRRLYSQQPRQKTD</sequence>
<evidence type="ECO:0000256" key="9">
    <source>
        <dbReference type="ARBA" id="ARBA00023180"/>
    </source>
</evidence>
<feature type="signal peptide" evidence="12">
    <location>
        <begin position="1"/>
        <end position="24"/>
    </location>
</feature>
<evidence type="ECO:0000256" key="6">
    <source>
        <dbReference type="ARBA" id="ARBA00022824"/>
    </source>
</evidence>
<dbReference type="PANTHER" id="PTHR48043:SF114">
    <property type="entry name" value="IP04436P-RELATED"/>
    <property type="match status" value="1"/>
</dbReference>
<dbReference type="GO" id="GO:0016020">
    <property type="term" value="C:membrane"/>
    <property type="evidence" value="ECO:0007669"/>
    <property type="project" value="UniProtKB-SubCell"/>
</dbReference>
<dbReference type="EC" id="2.4.1.17" evidence="12"/>
<keyword evidence="6" id="KW-0256">Endoplasmic reticulum</keyword>
<dbReference type="CDD" id="cd03784">
    <property type="entry name" value="GT1_Gtf-like"/>
    <property type="match status" value="1"/>
</dbReference>
<feature type="transmembrane region" description="Helical" evidence="12">
    <location>
        <begin position="475"/>
        <end position="499"/>
    </location>
</feature>